<evidence type="ECO:0000259" key="3">
    <source>
        <dbReference type="PROSITE" id="PS00028"/>
    </source>
</evidence>
<feature type="region of interest" description="Disordered" evidence="2">
    <location>
        <begin position="267"/>
        <end position="303"/>
    </location>
</feature>
<keyword evidence="1" id="KW-0945">Host-virus interaction</keyword>
<feature type="compositionally biased region" description="Acidic residues" evidence="2">
    <location>
        <begin position="560"/>
        <end position="571"/>
    </location>
</feature>
<reference evidence="4 5" key="1">
    <citation type="submission" date="2019-11" db="UniProtKB">
        <authorList>
            <consortium name="WormBaseParasite"/>
        </authorList>
    </citation>
    <scope>IDENTIFICATION</scope>
</reference>
<proteinExistence type="predicted"/>
<accession>A0A5K3FLS0</accession>
<feature type="region of interest" description="Disordered" evidence="2">
    <location>
        <begin position="914"/>
        <end position="938"/>
    </location>
</feature>
<feature type="domain" description="C2H2-type" evidence="3">
    <location>
        <begin position="315"/>
        <end position="337"/>
    </location>
</feature>
<feature type="region of interest" description="Disordered" evidence="2">
    <location>
        <begin position="817"/>
        <end position="836"/>
    </location>
</feature>
<feature type="region of interest" description="Disordered" evidence="2">
    <location>
        <begin position="514"/>
        <end position="641"/>
    </location>
</feature>
<evidence type="ECO:0000256" key="2">
    <source>
        <dbReference type="SAM" id="MobiDB-lite"/>
    </source>
</evidence>
<feature type="compositionally biased region" description="Polar residues" evidence="2">
    <location>
        <begin position="596"/>
        <end position="605"/>
    </location>
</feature>
<protein>
    <submittedName>
        <fullName evidence="4 5">C2H2-type domain-containing protein</fullName>
    </submittedName>
</protein>
<feature type="region of interest" description="Disordered" evidence="2">
    <location>
        <begin position="1"/>
        <end position="22"/>
    </location>
</feature>
<dbReference type="PANTHER" id="PTHR13037">
    <property type="entry name" value="FORMIN"/>
    <property type="match status" value="1"/>
</dbReference>
<evidence type="ECO:0000256" key="1">
    <source>
        <dbReference type="ARBA" id="ARBA00022581"/>
    </source>
</evidence>
<feature type="compositionally biased region" description="Low complexity" evidence="2">
    <location>
        <begin position="9"/>
        <end position="22"/>
    </location>
</feature>
<evidence type="ECO:0000313" key="5">
    <source>
        <dbReference type="WBParaSite" id="MCU_008833-RB"/>
    </source>
</evidence>
<feature type="region of interest" description="Disordered" evidence="2">
    <location>
        <begin position="93"/>
        <end position="112"/>
    </location>
</feature>
<organism evidence="4">
    <name type="scientific">Mesocestoides corti</name>
    <name type="common">Flatworm</name>
    <dbReference type="NCBI Taxonomy" id="53468"/>
    <lineage>
        <taxon>Eukaryota</taxon>
        <taxon>Metazoa</taxon>
        <taxon>Spiralia</taxon>
        <taxon>Lophotrochozoa</taxon>
        <taxon>Platyhelminthes</taxon>
        <taxon>Cestoda</taxon>
        <taxon>Eucestoda</taxon>
        <taxon>Cyclophyllidea</taxon>
        <taxon>Mesocestoididae</taxon>
        <taxon>Mesocestoides</taxon>
    </lineage>
</organism>
<feature type="region of interest" description="Disordered" evidence="2">
    <location>
        <begin position="747"/>
        <end position="804"/>
    </location>
</feature>
<dbReference type="AlphaFoldDB" id="A0A5K3FLS0"/>
<feature type="region of interest" description="Disordered" evidence="2">
    <location>
        <begin position="984"/>
        <end position="1005"/>
    </location>
</feature>
<feature type="compositionally biased region" description="Low complexity" evidence="2">
    <location>
        <begin position="993"/>
        <end position="1005"/>
    </location>
</feature>
<dbReference type="WBParaSite" id="MCU_008833-RA">
    <property type="protein sequence ID" value="MCU_008833-RA"/>
    <property type="gene ID" value="MCU_008833"/>
</dbReference>
<dbReference type="InterPro" id="IPR013087">
    <property type="entry name" value="Znf_C2H2_type"/>
</dbReference>
<dbReference type="PANTHER" id="PTHR13037:SF24">
    <property type="entry name" value="POLYCOMB PROTEIN PCL-RELATED"/>
    <property type="match status" value="1"/>
</dbReference>
<feature type="compositionally biased region" description="Low complexity" evidence="2">
    <location>
        <begin position="610"/>
        <end position="620"/>
    </location>
</feature>
<sequence>MNGASTLKTTQMSLQPTSLSSSSSAAGLRFQSFDGRPVVPQNFHCTQLSSPALPSPSFFPDISVSPSARTMPLLLSSCQTTCHCPSFAPSNQVPFESSQPSPSSVAGTHKTSPNQNVHLNKCGLLNAQLPSLQAINGKNGSPEIQSTATIAIYRQYYSDVLAYFKTLLDNLDDGRLSTLHPNENMVASATQGGKSLENDPWGQSKTIMAGYFRRNGARDWCWSSWHNYLSWISRTHPEWFQLFTECSKQMGIDWDVMYQKWMASQPNSKDQAPMFDLSRPPPTSASNPEQAPPPPITNPFSLTSVPPPTDPRVWCEDCGRYLPTQRAYDIHLRGVCHIQNALTKAITDNASTVLDIPPPLWTPQIHPLPSQSVMSRNKPIADLRPCQKPQLRLQHLLDICIQPLVGLNYVTEFQRRGLLECIYVCDLCKKQTFLSSVVIKHVCGIRHRLAYLRHHYPLLYQLILLDKSDKAIKTQRLASYAQQVECNEGRKRPSIMVEKENSTLKTSTEVIAAKKPPTSMATSPLKLVGVPSHPASSVASEPSPKPPEPTAQSLGSFVQDEAEEEIEEGEMLDYSSSSEDEDEKDSNGCAEKRFSTHSGLLSSPQRPIFDIDASSPSSSHFSDEGDEPDDTKLPNFFSTGDDDAKISIGGPVVYLPDFEVGFISERPLLPNFTKTDEFFTFVDNLTKKGVLGVHRPNANVNLKDQQIASPAPTDAQLAQSFEEEVHWALKQMEGASQRENPIHFTYNKSKQIPHPPPSRTPTTPNAVAQGKSIEVISSSSSTKLTRDIRPVPLESLPEPQWDPSELRQAARVFLAKLEGRPPPPPSPQSSSPAPQIPMQTIPVLMSNQPRAVLPQPPPLVDVNQQRWQLVETPKIGVLGDPPKRPRLDEEGVKNLLSSPLDALQALLKGRLSRNQFGRPDSSQSPSQTSSPSPAFFLPSRSTEIFDGYSYFSQQEAAKVRENSPAPPSFQQRRNTMKSNFCNYHHKSQSETTPNPSSSRCSRGSTSNSKLAAFADMLGMNEPPAPSRDANSRNPMAPGVPPASASLIAAGLNPAAWLASSTLWRPNVIPPAANSLNPSSFMLAAGMFRHPLLQPPNWKH</sequence>
<name>A0A5K3FLS0_MESCO</name>
<evidence type="ECO:0000313" key="4">
    <source>
        <dbReference type="WBParaSite" id="MCU_008833-RA"/>
    </source>
</evidence>
<dbReference type="PROSITE" id="PS00028">
    <property type="entry name" value="ZINC_FINGER_C2H2_1"/>
    <property type="match status" value="1"/>
</dbReference>
<dbReference type="WBParaSite" id="MCU_008833-RB">
    <property type="protein sequence ID" value="MCU_008833-RB"/>
    <property type="gene ID" value="MCU_008833"/>
</dbReference>
<feature type="compositionally biased region" description="Low complexity" evidence="2">
    <location>
        <begin position="921"/>
        <end position="933"/>
    </location>
</feature>